<reference evidence="6 7" key="1">
    <citation type="submission" date="2016-01" db="EMBL/GenBank/DDBJ databases">
        <title>Draft Genome Sequences of Seven Thermophilic Sporeformers Isolated from Foods.</title>
        <authorList>
            <person name="Berendsen E.M."/>
            <person name="Wells-Bennik M.H."/>
            <person name="Krawcyk A.O."/>
            <person name="De Jong A."/>
            <person name="Holsappel S."/>
            <person name="Eijlander R.T."/>
            <person name="Kuipers O.P."/>
        </authorList>
    </citation>
    <scope>NUCLEOTIDE SEQUENCE [LARGE SCALE GENOMIC DNA]</scope>
    <source>
        <strain evidence="6 7">B4135</strain>
    </source>
</reference>
<dbReference type="OrthoDB" id="26941at2"/>
<sequence>MQAKWWQTPQASILWTVIRVWLGIQWMTSGFHKLAGGFDATGFLQGAIAKATGEHPAVQGWYAAFLEHVALPNVGFFNFIIPVGEFLAGLALILGVATIPALLAGMFMNLNFMLAGTTSTNPMMYTLEMILLFTGKGSYYWGVDRFAIPYLKQWMKQHFHHGNGENKEKVSA</sequence>
<comment type="subcellular location">
    <subcellularLocation>
        <location evidence="1">Membrane</location>
        <topology evidence="1">Multi-pass membrane protein</topology>
    </subcellularLocation>
</comment>
<keyword evidence="4 5" id="KW-0472">Membrane</keyword>
<protein>
    <recommendedName>
        <fullName evidence="8">DoxX family protein</fullName>
    </recommendedName>
</protein>
<dbReference type="Proteomes" id="UP000075683">
    <property type="component" value="Unassembled WGS sequence"/>
</dbReference>
<evidence type="ECO:0000313" key="7">
    <source>
        <dbReference type="Proteomes" id="UP000075683"/>
    </source>
</evidence>
<dbReference type="STRING" id="301148.B4135_0356"/>
<evidence type="ECO:0000256" key="3">
    <source>
        <dbReference type="ARBA" id="ARBA00022989"/>
    </source>
</evidence>
<feature type="transmembrane region" description="Helical" evidence="5">
    <location>
        <begin position="86"/>
        <end position="110"/>
    </location>
</feature>
<dbReference type="PANTHER" id="PTHR39157:SF1">
    <property type="entry name" value="DOXX FAMILY PROTEIN"/>
    <property type="match status" value="1"/>
</dbReference>
<evidence type="ECO:0000256" key="2">
    <source>
        <dbReference type="ARBA" id="ARBA00022692"/>
    </source>
</evidence>
<evidence type="ECO:0000256" key="1">
    <source>
        <dbReference type="ARBA" id="ARBA00004141"/>
    </source>
</evidence>
<comment type="caution">
    <text evidence="6">The sequence shown here is derived from an EMBL/GenBank/DDBJ whole genome shotgun (WGS) entry which is preliminary data.</text>
</comment>
<dbReference type="InterPro" id="IPR032808">
    <property type="entry name" value="DoxX"/>
</dbReference>
<dbReference type="GO" id="GO:0016020">
    <property type="term" value="C:membrane"/>
    <property type="evidence" value="ECO:0007669"/>
    <property type="project" value="UniProtKB-SubCell"/>
</dbReference>
<dbReference type="PATRIC" id="fig|301148.3.peg.3437"/>
<accession>A0A150M5G5</accession>
<dbReference type="EMBL" id="LQYT01000040">
    <property type="protein sequence ID" value="KYD19452.1"/>
    <property type="molecule type" value="Genomic_DNA"/>
</dbReference>
<dbReference type="PANTHER" id="PTHR39157">
    <property type="entry name" value="INTEGRAL MEMBRANE PROTEIN-RELATED"/>
    <property type="match status" value="1"/>
</dbReference>
<dbReference type="AlphaFoldDB" id="A0A150M5G5"/>
<proteinExistence type="predicted"/>
<evidence type="ECO:0000256" key="5">
    <source>
        <dbReference type="SAM" id="Phobius"/>
    </source>
</evidence>
<organism evidence="6 7">
    <name type="scientific">Caldibacillus debilis</name>
    <dbReference type="NCBI Taxonomy" id="301148"/>
    <lineage>
        <taxon>Bacteria</taxon>
        <taxon>Bacillati</taxon>
        <taxon>Bacillota</taxon>
        <taxon>Bacilli</taxon>
        <taxon>Bacillales</taxon>
        <taxon>Bacillaceae</taxon>
        <taxon>Caldibacillus</taxon>
    </lineage>
</organism>
<evidence type="ECO:0000256" key="4">
    <source>
        <dbReference type="ARBA" id="ARBA00023136"/>
    </source>
</evidence>
<name>A0A150M5G5_9BACI</name>
<keyword evidence="2 5" id="KW-0812">Transmembrane</keyword>
<dbReference type="Pfam" id="PF07681">
    <property type="entry name" value="DoxX"/>
    <property type="match status" value="1"/>
</dbReference>
<keyword evidence="3 5" id="KW-1133">Transmembrane helix</keyword>
<dbReference type="RefSeq" id="WP_061568857.1">
    <property type="nucleotide sequence ID" value="NZ_LQYT01000040.1"/>
</dbReference>
<feature type="transmembrane region" description="Helical" evidence="5">
    <location>
        <begin position="122"/>
        <end position="142"/>
    </location>
</feature>
<gene>
    <name evidence="6" type="ORF">B4135_0356</name>
</gene>
<evidence type="ECO:0000313" key="6">
    <source>
        <dbReference type="EMBL" id="KYD19452.1"/>
    </source>
</evidence>
<evidence type="ECO:0008006" key="8">
    <source>
        <dbReference type="Google" id="ProtNLM"/>
    </source>
</evidence>